<evidence type="ECO:0000313" key="2">
    <source>
        <dbReference type="Proteomes" id="UP000346198"/>
    </source>
</evidence>
<dbReference type="Proteomes" id="UP000346198">
    <property type="component" value="Unassembled WGS sequence"/>
</dbReference>
<dbReference type="SUPFAM" id="SSF51126">
    <property type="entry name" value="Pectin lyase-like"/>
    <property type="match status" value="1"/>
</dbReference>
<evidence type="ECO:0008006" key="3">
    <source>
        <dbReference type="Google" id="ProtNLM"/>
    </source>
</evidence>
<name>A0A6C2UHI9_9BACT</name>
<evidence type="ECO:0000313" key="1">
    <source>
        <dbReference type="EMBL" id="VGO18814.1"/>
    </source>
</evidence>
<accession>A0A6C2UHI9</accession>
<dbReference type="Gene3D" id="2.160.20.10">
    <property type="entry name" value="Single-stranded right-handed beta-helix, Pectin lyase-like"/>
    <property type="match status" value="1"/>
</dbReference>
<dbReference type="AlphaFoldDB" id="A0A6C2UHI9"/>
<dbReference type="InterPro" id="IPR011050">
    <property type="entry name" value="Pectin_lyase_fold/virulence"/>
</dbReference>
<proteinExistence type="predicted"/>
<dbReference type="EMBL" id="CAAHFH010000001">
    <property type="protein sequence ID" value="VGO18814.1"/>
    <property type="molecule type" value="Genomic_DNA"/>
</dbReference>
<protein>
    <recommendedName>
        <fullName evidence="3">Pectate lyase superfamily protein domain-containing protein</fullName>
    </recommendedName>
</protein>
<reference evidence="1 2" key="1">
    <citation type="submission" date="2019-04" db="EMBL/GenBank/DDBJ databases">
        <authorList>
            <person name="Van Vliet M D."/>
        </authorList>
    </citation>
    <scope>NUCLEOTIDE SEQUENCE [LARGE SCALE GENOMIC DNA]</scope>
    <source>
        <strain evidence="1 2">F21</strain>
    </source>
</reference>
<sequence length="527" mass="57032">MIMMCSRQNFLNSVPGGLAVSAALLWTSSKSYAENDTLDRQWVAVGRNGKLEYKKTPREDRIMDFSHAGYMGGGVALPKVPAKKIVGPSGGDDTARIQAAINQISEKPLVRGFRGAVLLKQGTFRCSGALKIAASGVVLRGAGMDKGGTTIEMVGEPHVCIHIESNEKNSFLPVDNAAPIRITDDYVPSGTIILTLEDASDLTVGDAVIIRRPITSEWISFMGMDTLVRDGENQTWINPGSVLNFERRVRGIRGNRIALDVALSDSIDARFTGREGATVVKAAPSTRISHIGVEGIRIISKPPVGDLTVKKYEGIELRYCKDCWVRYVSSHEPVTVVRVNSSDCTQVTLQEIEIFHSQQIKKGAGYPADFLVRGSRVLIDRCSSKGDGAFFYSSLGMSDTSAVILNCDFHGKGSVQPHMRWNTGLLVDACRVPDGGIEFINRRTAGSGHGWTIGWAVAWNCVAGNFKNEQPPGSMNWVVGCSGKTEEGENFLSHGQRVTPGSLYLAQLRERLGTAAVRNIGYGLGGI</sequence>
<dbReference type="InterPro" id="IPR012334">
    <property type="entry name" value="Pectin_lyas_fold"/>
</dbReference>
<gene>
    <name evidence="1" type="ORF">SCARR_00867</name>
</gene>
<keyword evidence="2" id="KW-1185">Reference proteome</keyword>
<organism evidence="1 2">
    <name type="scientific">Pontiella sulfatireligans</name>
    <dbReference type="NCBI Taxonomy" id="2750658"/>
    <lineage>
        <taxon>Bacteria</taxon>
        <taxon>Pseudomonadati</taxon>
        <taxon>Kiritimatiellota</taxon>
        <taxon>Kiritimatiellia</taxon>
        <taxon>Kiritimatiellales</taxon>
        <taxon>Pontiellaceae</taxon>
        <taxon>Pontiella</taxon>
    </lineage>
</organism>